<dbReference type="KEGG" id="pvk:EPZ47_11560"/>
<dbReference type="Proteomes" id="UP000296468">
    <property type="component" value="Chromosome"/>
</dbReference>
<dbReference type="AlphaFoldDB" id="A0A4P7PP68"/>
<sequence length="70" mass="8065">MFMLIECQRCGQGYVRAMRVRSTQLLLWVCEECEATWASQAEVNVCNFEDYGTLMAGIGRRGLWSELEPQ</sequence>
<gene>
    <name evidence="1" type="ORF">EPZ47_11560</name>
</gene>
<organism evidence="1 2">
    <name type="scientific">Pseudomonas viciae</name>
    <dbReference type="NCBI Taxonomy" id="2505979"/>
    <lineage>
        <taxon>Bacteria</taxon>
        <taxon>Pseudomonadati</taxon>
        <taxon>Pseudomonadota</taxon>
        <taxon>Gammaproteobacteria</taxon>
        <taxon>Pseudomonadales</taxon>
        <taxon>Pseudomonadaceae</taxon>
        <taxon>Pseudomonas</taxon>
    </lineage>
</organism>
<name>A0A4P7PP68_9PSED</name>
<dbReference type="EMBL" id="CP035088">
    <property type="protein sequence ID" value="QBZ92791.1"/>
    <property type="molecule type" value="Genomic_DNA"/>
</dbReference>
<protein>
    <submittedName>
        <fullName evidence="1">Uncharacterized protein</fullName>
    </submittedName>
</protein>
<evidence type="ECO:0000313" key="2">
    <source>
        <dbReference type="Proteomes" id="UP000296468"/>
    </source>
</evidence>
<proteinExistence type="predicted"/>
<evidence type="ECO:0000313" key="1">
    <source>
        <dbReference type="EMBL" id="QBZ92791.1"/>
    </source>
</evidence>
<reference evidence="1 2" key="1">
    <citation type="journal article" date="2019" name="Front. Microbiol.">
        <title>In silico and Genetic Analyses of Cyclic Lipopeptide Synthetic Gene Clusters in Pseudomonas sp. 11K1.</title>
        <authorList>
            <person name="Zhao H."/>
            <person name="Liu Y.P."/>
            <person name="Zhang L.Q."/>
        </authorList>
    </citation>
    <scope>NUCLEOTIDE SEQUENCE [LARGE SCALE GENOMIC DNA]</scope>
    <source>
        <strain evidence="1 2">11K1</strain>
    </source>
</reference>
<accession>A0A4P7PP68</accession>